<evidence type="ECO:0000313" key="12">
    <source>
        <dbReference type="Proteomes" id="UP000823388"/>
    </source>
</evidence>
<feature type="transmembrane region" description="Helical" evidence="10">
    <location>
        <begin position="132"/>
        <end position="151"/>
    </location>
</feature>
<feature type="transmembrane region" description="Helical" evidence="10">
    <location>
        <begin position="12"/>
        <end position="30"/>
    </location>
</feature>
<name>A0A8T0TP27_PANVG</name>
<keyword evidence="12" id="KW-1185">Reference proteome</keyword>
<keyword evidence="4 10" id="KW-0812">Transmembrane</keyword>
<dbReference type="GO" id="GO:0015505">
    <property type="term" value="F:uracil:monoatomic cation symporter activity"/>
    <property type="evidence" value="ECO:0007669"/>
    <property type="project" value="TreeGrafter"/>
</dbReference>
<evidence type="ECO:0000256" key="4">
    <source>
        <dbReference type="ARBA" id="ARBA00022692"/>
    </source>
</evidence>
<evidence type="ECO:0000256" key="6">
    <source>
        <dbReference type="ARBA" id="ARBA00022840"/>
    </source>
</evidence>
<evidence type="ECO:0000256" key="3">
    <source>
        <dbReference type="ARBA" id="ARBA00022448"/>
    </source>
</evidence>
<dbReference type="InterPro" id="IPR030189">
    <property type="entry name" value="UPS_plant"/>
</dbReference>
<feature type="transmembrane region" description="Helical" evidence="10">
    <location>
        <begin position="42"/>
        <end position="60"/>
    </location>
</feature>
<comment type="subcellular location">
    <subcellularLocation>
        <location evidence="1">Membrane</location>
        <topology evidence="1">Multi-pass membrane protein</topology>
    </subcellularLocation>
</comment>
<keyword evidence="3" id="KW-0813">Transport</keyword>
<keyword evidence="8 10" id="KW-0472">Membrane</keyword>
<gene>
    <name evidence="11" type="ORF">PVAP13_4KG193200</name>
</gene>
<feature type="transmembrane region" description="Helical" evidence="10">
    <location>
        <begin position="272"/>
        <end position="293"/>
    </location>
</feature>
<sequence length="361" mass="39462">MYIVENKGGAIALILFAILCGGSFAPAMSFMERRGRLPQHIYLDYSIANFLVAVLIAFTFGQIGPGKIQDNWPSVLVAMAGGLALSLGNMICQYAWAFVGLSLVNIIVCCMIVDLGTTVNYFLDGRINRAEFLFPGVACFMVAVVLSSILHSSNAKDKKEKLSSLGVDFSANQISRDLEISKDSDAEEEQKNGCCDENTAPNLAKPGTAEFLAQIEKRRSIKAAGTSTTRGLAVVLFAGLCFFVFSPAFNLATNDQWHLLKKGVPHLVVYTAFFYFYLSGFVIAVCVNIWLLYRPIASVPASTMEAYLRDWNGRHWALLSSLLCGFCNDFQFMGGQAAVFATADAVMAISARFQLQLCYVV</sequence>
<comment type="similarity">
    <text evidence="2">Belongs to the plant ureide permease (TC 2.A.7.19) family.</text>
</comment>
<feature type="region of interest" description="Disordered" evidence="9">
    <location>
        <begin position="182"/>
        <end position="202"/>
    </location>
</feature>
<evidence type="ECO:0000256" key="7">
    <source>
        <dbReference type="ARBA" id="ARBA00022989"/>
    </source>
</evidence>
<dbReference type="Pfam" id="PF07168">
    <property type="entry name" value="Ureide_permease"/>
    <property type="match status" value="1"/>
</dbReference>
<keyword evidence="6" id="KW-0067">ATP-binding</keyword>
<keyword evidence="5" id="KW-0547">Nucleotide-binding</keyword>
<dbReference type="InterPro" id="IPR009834">
    <property type="entry name" value="Ureide_permease"/>
</dbReference>
<dbReference type="PANTHER" id="PTHR31081">
    <property type="entry name" value="UREIDE PERMEASE 1-RELATED-RELATED"/>
    <property type="match status" value="1"/>
</dbReference>
<feature type="transmembrane region" description="Helical" evidence="10">
    <location>
        <begin position="72"/>
        <end position="91"/>
    </location>
</feature>
<evidence type="ECO:0000256" key="5">
    <source>
        <dbReference type="ARBA" id="ARBA00022741"/>
    </source>
</evidence>
<comment type="caution">
    <text evidence="11">The sequence shown here is derived from an EMBL/GenBank/DDBJ whole genome shotgun (WGS) entry which is preliminary data.</text>
</comment>
<reference evidence="11" key="1">
    <citation type="submission" date="2020-05" db="EMBL/GenBank/DDBJ databases">
        <title>WGS assembly of Panicum virgatum.</title>
        <authorList>
            <person name="Lovell J.T."/>
            <person name="Jenkins J."/>
            <person name="Shu S."/>
            <person name="Juenger T.E."/>
            <person name="Schmutz J."/>
        </authorList>
    </citation>
    <scope>NUCLEOTIDE SEQUENCE</scope>
    <source>
        <strain evidence="11">AP13</strain>
    </source>
</reference>
<dbReference type="PANTHER" id="PTHR31081:SF5">
    <property type="entry name" value="UREIDE PERMEASE 1-RELATED"/>
    <property type="match status" value="1"/>
</dbReference>
<evidence type="ECO:0000256" key="2">
    <source>
        <dbReference type="ARBA" id="ARBA00005931"/>
    </source>
</evidence>
<dbReference type="GO" id="GO:0005274">
    <property type="term" value="F:allantoin:proton symporter activity"/>
    <property type="evidence" value="ECO:0007669"/>
    <property type="project" value="TreeGrafter"/>
</dbReference>
<evidence type="ECO:0000256" key="1">
    <source>
        <dbReference type="ARBA" id="ARBA00004141"/>
    </source>
</evidence>
<feature type="transmembrane region" description="Helical" evidence="10">
    <location>
        <begin position="98"/>
        <end position="120"/>
    </location>
</feature>
<evidence type="ECO:0000313" key="11">
    <source>
        <dbReference type="EMBL" id="KAG2610496.1"/>
    </source>
</evidence>
<proteinExistence type="inferred from homology"/>
<evidence type="ECO:0000256" key="8">
    <source>
        <dbReference type="ARBA" id="ARBA00023136"/>
    </source>
</evidence>
<dbReference type="Proteomes" id="UP000823388">
    <property type="component" value="Chromosome 4K"/>
</dbReference>
<evidence type="ECO:0000256" key="9">
    <source>
        <dbReference type="SAM" id="MobiDB-lite"/>
    </source>
</evidence>
<accession>A0A8T0TP27</accession>
<dbReference type="GO" id="GO:0016020">
    <property type="term" value="C:membrane"/>
    <property type="evidence" value="ECO:0007669"/>
    <property type="project" value="UniProtKB-SubCell"/>
</dbReference>
<dbReference type="AlphaFoldDB" id="A0A8T0TP27"/>
<dbReference type="EMBL" id="CM029043">
    <property type="protein sequence ID" value="KAG2610496.1"/>
    <property type="molecule type" value="Genomic_DNA"/>
</dbReference>
<feature type="transmembrane region" description="Helical" evidence="10">
    <location>
        <begin position="232"/>
        <end position="252"/>
    </location>
</feature>
<protein>
    <submittedName>
        <fullName evidence="11">Uncharacterized protein</fullName>
    </submittedName>
</protein>
<keyword evidence="7 10" id="KW-1133">Transmembrane helix</keyword>
<evidence type="ECO:0000256" key="10">
    <source>
        <dbReference type="SAM" id="Phobius"/>
    </source>
</evidence>
<organism evidence="11 12">
    <name type="scientific">Panicum virgatum</name>
    <name type="common">Blackwell switchgrass</name>
    <dbReference type="NCBI Taxonomy" id="38727"/>
    <lineage>
        <taxon>Eukaryota</taxon>
        <taxon>Viridiplantae</taxon>
        <taxon>Streptophyta</taxon>
        <taxon>Embryophyta</taxon>
        <taxon>Tracheophyta</taxon>
        <taxon>Spermatophyta</taxon>
        <taxon>Magnoliopsida</taxon>
        <taxon>Liliopsida</taxon>
        <taxon>Poales</taxon>
        <taxon>Poaceae</taxon>
        <taxon>PACMAD clade</taxon>
        <taxon>Panicoideae</taxon>
        <taxon>Panicodae</taxon>
        <taxon>Paniceae</taxon>
        <taxon>Panicinae</taxon>
        <taxon>Panicum</taxon>
        <taxon>Panicum sect. Hiantes</taxon>
    </lineage>
</organism>
<dbReference type="GO" id="GO:0005524">
    <property type="term" value="F:ATP binding"/>
    <property type="evidence" value="ECO:0007669"/>
    <property type="project" value="UniProtKB-KW"/>
</dbReference>